<sequence length="180" mass="20621">MGPFWASLKVLAQMFLVTPFHSTFMLEHLSLTSLLTRNYPCSLQQLTVRLDTFERVVIFSYSVSTFQALSSNHESFHVQRCRFLLREFQGKVSFQLVASHCDLRGNEIADFLEKKGTASFQKSCRQLLLHSVKLEIERITKQPFHHAISLGADDKSGVCSVDPTVSRIHPMLLLWLCLDF</sequence>
<feature type="signal peptide" evidence="1">
    <location>
        <begin position="1"/>
        <end position="22"/>
    </location>
</feature>
<dbReference type="Proteomes" id="UP000887013">
    <property type="component" value="Unassembled WGS sequence"/>
</dbReference>
<accession>A0A8X6UJA5</accession>
<protein>
    <recommendedName>
        <fullName evidence="4">RNase H type-1 domain-containing protein</fullName>
    </recommendedName>
</protein>
<proteinExistence type="predicted"/>
<feature type="chain" id="PRO_5036456867" description="RNase H type-1 domain-containing protein" evidence="1">
    <location>
        <begin position="23"/>
        <end position="180"/>
    </location>
</feature>
<reference evidence="2" key="1">
    <citation type="submission" date="2020-08" db="EMBL/GenBank/DDBJ databases">
        <title>Multicomponent nature underlies the extraordinary mechanical properties of spider dragline silk.</title>
        <authorList>
            <person name="Kono N."/>
            <person name="Nakamura H."/>
            <person name="Mori M."/>
            <person name="Yoshida Y."/>
            <person name="Ohtoshi R."/>
            <person name="Malay A.D."/>
            <person name="Moran D.A.P."/>
            <person name="Tomita M."/>
            <person name="Numata K."/>
            <person name="Arakawa K."/>
        </authorList>
    </citation>
    <scope>NUCLEOTIDE SEQUENCE</scope>
</reference>
<dbReference type="EMBL" id="BMAW01126283">
    <property type="protein sequence ID" value="GFU16065.1"/>
    <property type="molecule type" value="Genomic_DNA"/>
</dbReference>
<organism evidence="2 3">
    <name type="scientific">Nephila pilipes</name>
    <name type="common">Giant wood spider</name>
    <name type="synonym">Nephila maculata</name>
    <dbReference type="NCBI Taxonomy" id="299642"/>
    <lineage>
        <taxon>Eukaryota</taxon>
        <taxon>Metazoa</taxon>
        <taxon>Ecdysozoa</taxon>
        <taxon>Arthropoda</taxon>
        <taxon>Chelicerata</taxon>
        <taxon>Arachnida</taxon>
        <taxon>Araneae</taxon>
        <taxon>Araneomorphae</taxon>
        <taxon>Entelegynae</taxon>
        <taxon>Araneoidea</taxon>
        <taxon>Nephilidae</taxon>
        <taxon>Nephila</taxon>
    </lineage>
</organism>
<dbReference type="OrthoDB" id="6424749at2759"/>
<evidence type="ECO:0000256" key="1">
    <source>
        <dbReference type="SAM" id="SignalP"/>
    </source>
</evidence>
<keyword evidence="3" id="KW-1185">Reference proteome</keyword>
<evidence type="ECO:0000313" key="2">
    <source>
        <dbReference type="EMBL" id="GFU16065.1"/>
    </source>
</evidence>
<comment type="caution">
    <text evidence="2">The sequence shown here is derived from an EMBL/GenBank/DDBJ whole genome shotgun (WGS) entry which is preliminary data.</text>
</comment>
<keyword evidence="1" id="KW-0732">Signal</keyword>
<dbReference type="AlphaFoldDB" id="A0A8X6UJA5"/>
<gene>
    <name evidence="2" type="ORF">NPIL_41691</name>
</gene>
<evidence type="ECO:0008006" key="4">
    <source>
        <dbReference type="Google" id="ProtNLM"/>
    </source>
</evidence>
<evidence type="ECO:0000313" key="3">
    <source>
        <dbReference type="Proteomes" id="UP000887013"/>
    </source>
</evidence>
<name>A0A8X6UJA5_NEPPI</name>